<comment type="similarity">
    <text evidence="1">Belongs to the PRORSD1 family.</text>
</comment>
<name>A0A2S2CT58_9PROT</name>
<dbReference type="Pfam" id="PF04073">
    <property type="entry name" value="tRNA_edit"/>
    <property type="match status" value="1"/>
</dbReference>
<keyword evidence="3" id="KW-0436">Ligase</keyword>
<dbReference type="GO" id="GO:0004812">
    <property type="term" value="F:aminoacyl-tRNA ligase activity"/>
    <property type="evidence" value="ECO:0007669"/>
    <property type="project" value="UniProtKB-KW"/>
</dbReference>
<feature type="domain" description="YbaK/aminoacyl-tRNA synthetase-associated" evidence="2">
    <location>
        <begin position="35"/>
        <end position="160"/>
    </location>
</feature>
<dbReference type="SUPFAM" id="SSF55826">
    <property type="entry name" value="YbaK/ProRS associated domain"/>
    <property type="match status" value="1"/>
</dbReference>
<dbReference type="Proteomes" id="UP000245629">
    <property type="component" value="Chromosome 2"/>
</dbReference>
<sequence>MDRIDTSGPAEPPTTPDQLLARLRELGIDTVTHRHPPLHTVEESKALRGALPGGHCKNLFLKDKKDRHWLVVALEDARVELNRLDRVIGSARLSFASADRLWRYLGVRPGSVTPFALVNDTGRQVRVVLQQAMMEHELLNYHPLVNDRTTAIRRDDLLRFIRACGHEPAVAEFGRDGESQGTLASDAADAHL</sequence>
<proteinExistence type="inferred from homology"/>
<dbReference type="RefSeq" id="WP_109329091.1">
    <property type="nucleotide sequence ID" value="NZ_CP029353.1"/>
</dbReference>
<keyword evidence="3" id="KW-0030">Aminoacyl-tRNA synthetase</keyword>
<dbReference type="OrthoDB" id="5145315at2"/>
<dbReference type="FunFam" id="3.90.960.10:FF:000005">
    <property type="entry name" value="Putative prolyl-tRNA synthetase"/>
    <property type="match status" value="1"/>
</dbReference>
<dbReference type="InterPro" id="IPR007214">
    <property type="entry name" value="YbaK/aa-tRNA-synth-assoc-dom"/>
</dbReference>
<evidence type="ECO:0000256" key="1">
    <source>
        <dbReference type="ARBA" id="ARBA00010201"/>
    </source>
</evidence>
<protein>
    <submittedName>
        <fullName evidence="3">Prolyl-tRNA synthetase associated domain-containing protein</fullName>
    </submittedName>
</protein>
<dbReference type="EMBL" id="CP029353">
    <property type="protein sequence ID" value="AWK87682.1"/>
    <property type="molecule type" value="Genomic_DNA"/>
</dbReference>
<dbReference type="CDD" id="cd04335">
    <property type="entry name" value="PrdX_deacylase"/>
    <property type="match status" value="1"/>
</dbReference>
<organism evidence="3 4">
    <name type="scientific">Azospirillum thermophilum</name>
    <dbReference type="NCBI Taxonomy" id="2202148"/>
    <lineage>
        <taxon>Bacteria</taxon>
        <taxon>Pseudomonadati</taxon>
        <taxon>Pseudomonadota</taxon>
        <taxon>Alphaproteobacteria</taxon>
        <taxon>Rhodospirillales</taxon>
        <taxon>Azospirillaceae</taxon>
        <taxon>Azospirillum</taxon>
    </lineage>
</organism>
<dbReference type="AlphaFoldDB" id="A0A2S2CT58"/>
<evidence type="ECO:0000313" key="3">
    <source>
        <dbReference type="EMBL" id="AWK87682.1"/>
    </source>
</evidence>
<dbReference type="PANTHER" id="PTHR31423">
    <property type="entry name" value="YBAK DOMAIN-CONTAINING PROTEIN"/>
    <property type="match status" value="1"/>
</dbReference>
<evidence type="ECO:0000313" key="4">
    <source>
        <dbReference type="Proteomes" id="UP000245629"/>
    </source>
</evidence>
<dbReference type="GO" id="GO:0002161">
    <property type="term" value="F:aminoacyl-tRNA deacylase activity"/>
    <property type="evidence" value="ECO:0007669"/>
    <property type="project" value="InterPro"/>
</dbReference>
<keyword evidence="4" id="KW-1185">Reference proteome</keyword>
<reference evidence="4" key="1">
    <citation type="submission" date="2018-05" db="EMBL/GenBank/DDBJ databases">
        <title>Azospirillum thermophila sp. nov., a novel isolated from hot spring.</title>
        <authorList>
            <person name="Zhao Z."/>
        </authorList>
    </citation>
    <scope>NUCLEOTIDE SEQUENCE [LARGE SCALE GENOMIC DNA]</scope>
    <source>
        <strain evidence="4">CFH 70021</strain>
    </source>
</reference>
<accession>A0A2S2CT58</accession>
<dbReference type="Gene3D" id="3.90.960.10">
    <property type="entry name" value="YbaK/aminoacyl-tRNA synthetase-associated domain"/>
    <property type="match status" value="1"/>
</dbReference>
<gene>
    <name evidence="3" type="ORF">DEW08_17010</name>
</gene>
<dbReference type="InterPro" id="IPR040285">
    <property type="entry name" value="ProX/PRXD1"/>
</dbReference>
<dbReference type="InterPro" id="IPR036754">
    <property type="entry name" value="YbaK/aa-tRNA-synt-asso_dom_sf"/>
</dbReference>
<evidence type="ECO:0000259" key="2">
    <source>
        <dbReference type="Pfam" id="PF04073"/>
    </source>
</evidence>
<dbReference type="PANTHER" id="PTHR31423:SF3">
    <property type="entry name" value="PROLYL-TRNA SYNTHETASE ASSOCIATED DOMAIN-CONTAINING PROTEIN 1-RELATED"/>
    <property type="match status" value="1"/>
</dbReference>
<dbReference type="KEGG" id="azz:DEW08_17010"/>